<comment type="caution">
    <text evidence="3">The sequence shown here is derived from an EMBL/GenBank/DDBJ whole genome shotgun (WGS) entry which is preliminary data.</text>
</comment>
<feature type="signal peptide" evidence="2">
    <location>
        <begin position="1"/>
        <end position="31"/>
    </location>
</feature>
<proteinExistence type="predicted"/>
<evidence type="ECO:0000256" key="1">
    <source>
        <dbReference type="SAM" id="Coils"/>
    </source>
</evidence>
<reference evidence="3" key="1">
    <citation type="submission" date="2020-03" db="EMBL/GenBank/DDBJ databases">
        <authorList>
            <person name="Weist P."/>
        </authorList>
    </citation>
    <scope>NUCLEOTIDE SEQUENCE</scope>
</reference>
<feature type="coiled-coil region" evidence="1">
    <location>
        <begin position="94"/>
        <end position="154"/>
    </location>
</feature>
<dbReference type="EMBL" id="CADEAL010001984">
    <property type="protein sequence ID" value="CAB1437096.1"/>
    <property type="molecule type" value="Genomic_DNA"/>
</dbReference>
<dbReference type="Proteomes" id="UP001153269">
    <property type="component" value="Unassembled WGS sequence"/>
</dbReference>
<sequence length="156" mass="17394">MTGFSNTSGWMLPLLLLPIFIILHHSSVVQGVSLHEFGINVYDFGLRAKNCSKNCSLVHVNDKICRCLNLTMSPGECGFPHHYIKGLRSLLPAYDSLEGLVDELILNLQELNQRAQMKITVCSRPVMSKPILTTNDLAEALEELKQKINSRNNTTG</sequence>
<organism evidence="3 4">
    <name type="scientific">Pleuronectes platessa</name>
    <name type="common">European plaice</name>
    <dbReference type="NCBI Taxonomy" id="8262"/>
    <lineage>
        <taxon>Eukaryota</taxon>
        <taxon>Metazoa</taxon>
        <taxon>Chordata</taxon>
        <taxon>Craniata</taxon>
        <taxon>Vertebrata</taxon>
        <taxon>Euteleostomi</taxon>
        <taxon>Actinopterygii</taxon>
        <taxon>Neopterygii</taxon>
        <taxon>Teleostei</taxon>
        <taxon>Neoteleostei</taxon>
        <taxon>Acanthomorphata</taxon>
        <taxon>Carangaria</taxon>
        <taxon>Pleuronectiformes</taxon>
        <taxon>Pleuronectoidei</taxon>
        <taxon>Pleuronectidae</taxon>
        <taxon>Pleuronectes</taxon>
    </lineage>
</organism>
<feature type="chain" id="PRO_5040490275" evidence="2">
    <location>
        <begin position="32"/>
        <end position="156"/>
    </location>
</feature>
<evidence type="ECO:0000256" key="2">
    <source>
        <dbReference type="SAM" id="SignalP"/>
    </source>
</evidence>
<dbReference type="AlphaFoldDB" id="A0A9N7UUP8"/>
<keyword evidence="1" id="KW-0175">Coiled coil</keyword>
<keyword evidence="2" id="KW-0732">Signal</keyword>
<accession>A0A9N7UUP8</accession>
<name>A0A9N7UUP8_PLEPL</name>
<keyword evidence="4" id="KW-1185">Reference proteome</keyword>
<evidence type="ECO:0000313" key="3">
    <source>
        <dbReference type="EMBL" id="CAB1437096.1"/>
    </source>
</evidence>
<evidence type="ECO:0000313" key="4">
    <source>
        <dbReference type="Proteomes" id="UP001153269"/>
    </source>
</evidence>
<gene>
    <name evidence="3" type="ORF">PLEPLA_LOCUS25129</name>
</gene>
<protein>
    <submittedName>
        <fullName evidence="3">Uncharacterized protein</fullName>
    </submittedName>
</protein>